<gene>
    <name evidence="1" type="ORF">PL2TA16_02920</name>
</gene>
<dbReference type="InterPro" id="IPR006311">
    <property type="entry name" value="TAT_signal"/>
</dbReference>
<dbReference type="Proteomes" id="UP000017820">
    <property type="component" value="Unassembled WGS sequence"/>
</dbReference>
<accession>V4H8A5</accession>
<evidence type="ECO:0000313" key="1">
    <source>
        <dbReference type="EMBL" id="ESP93716.1"/>
    </source>
</evidence>
<reference evidence="1 2" key="1">
    <citation type="submission" date="2013-07" db="EMBL/GenBank/DDBJ databases">
        <title>Draft genome sequence of Pseudoalteromonas luteoviolacea 2ta16.</title>
        <authorList>
            <person name="Allen E.E."/>
            <person name="Azam F."/>
            <person name="Podell S."/>
        </authorList>
    </citation>
    <scope>NUCLEOTIDE SEQUENCE [LARGE SCALE GENOMIC DNA]</scope>
    <source>
        <strain evidence="1 2">2ta16</strain>
    </source>
</reference>
<protein>
    <submittedName>
        <fullName evidence="1">Uncharacterized protein</fullName>
    </submittedName>
</protein>
<name>V4H8A5_PSEL2</name>
<organism evidence="1 2">
    <name type="scientific">Pseudoalteromonas luteoviolacea (strain 2ta16)</name>
    <dbReference type="NCBI Taxonomy" id="1353533"/>
    <lineage>
        <taxon>Bacteria</taxon>
        <taxon>Pseudomonadati</taxon>
        <taxon>Pseudomonadota</taxon>
        <taxon>Gammaproteobacteria</taxon>
        <taxon>Alteromonadales</taxon>
        <taxon>Pseudoalteromonadaceae</taxon>
        <taxon>Pseudoalteromonas</taxon>
    </lineage>
</organism>
<comment type="caution">
    <text evidence="1">The sequence shown here is derived from an EMBL/GenBank/DDBJ whole genome shotgun (WGS) entry which is preliminary data.</text>
</comment>
<dbReference type="GeneID" id="29920495"/>
<dbReference type="RefSeq" id="WP_023398801.1">
    <property type="nucleotide sequence ID" value="NZ_AUSV01000032.1"/>
</dbReference>
<sequence>MEPLNNKGLSRRSFLKGTGAGMGILASSMPSFALENVFNNHNGAVATGQLKNAGLLEQTQTNSLFNQLTSALNFKQSKSEKVLIVLGQVSTQAFPHSVDHKLVNACLAQLHEKGCSNKDITVAYHGPNALASNSPLVKAMTMPEKDSAQLVNVANSDAWLTLEMPKPLPKVKVLEQAQSADHIIYLDQLTDQHGSLNCPLKGLAKVLFDSQSFSKYSDQCDDLFNMNEIQNAISKKVRLLAYNASRFIAKSSMSDVQMHHVHPGILAISNDVKSHQLFAENYLHSVLNTTPESKHNSQELTWFQSGVSRDPMTIAHIEKTIRKSGVSLSKIELV</sequence>
<dbReference type="PROSITE" id="PS51318">
    <property type="entry name" value="TAT"/>
    <property type="match status" value="1"/>
</dbReference>
<dbReference type="EMBL" id="AUSV01000032">
    <property type="protein sequence ID" value="ESP93716.1"/>
    <property type="molecule type" value="Genomic_DNA"/>
</dbReference>
<proteinExistence type="predicted"/>
<dbReference type="PATRIC" id="fig|1353533.3.peg.1868"/>
<evidence type="ECO:0000313" key="2">
    <source>
        <dbReference type="Proteomes" id="UP000017820"/>
    </source>
</evidence>
<dbReference type="AlphaFoldDB" id="V4H8A5"/>